<dbReference type="GO" id="GO:0045944">
    <property type="term" value="P:positive regulation of transcription by RNA polymerase II"/>
    <property type="evidence" value="ECO:0007669"/>
    <property type="project" value="TreeGrafter"/>
</dbReference>
<evidence type="ECO:0000256" key="11">
    <source>
        <dbReference type="PROSITE-ProRule" id="PRU00042"/>
    </source>
</evidence>
<keyword evidence="6" id="KW-0862">Zinc</keyword>
<dbReference type="Gene3D" id="3.30.160.60">
    <property type="entry name" value="Classic Zinc Finger"/>
    <property type="match status" value="2"/>
</dbReference>
<evidence type="ECO:0000256" key="12">
    <source>
        <dbReference type="SAM" id="MobiDB-lite"/>
    </source>
</evidence>
<dbReference type="EMBL" id="ML977139">
    <property type="protein sequence ID" value="KAF1991568.1"/>
    <property type="molecule type" value="Genomic_DNA"/>
</dbReference>
<feature type="region of interest" description="Disordered" evidence="12">
    <location>
        <begin position="400"/>
        <end position="429"/>
    </location>
</feature>
<dbReference type="InterPro" id="IPR013087">
    <property type="entry name" value="Znf_C2H2_type"/>
</dbReference>
<feature type="domain" description="C2H2-type" evidence="13">
    <location>
        <begin position="362"/>
        <end position="380"/>
    </location>
</feature>
<dbReference type="SMART" id="SM00355">
    <property type="entry name" value="ZnF_C2H2"/>
    <property type="match status" value="2"/>
</dbReference>
<protein>
    <recommendedName>
        <fullName evidence="13">C2H2-type domain-containing protein</fullName>
    </recommendedName>
</protein>
<dbReference type="AlphaFoldDB" id="A0A6G1HF56"/>
<keyword evidence="4" id="KW-0677">Repeat</keyword>
<gene>
    <name evidence="14" type="ORF">K402DRAFT_322768</name>
</gene>
<dbReference type="InterPro" id="IPR050688">
    <property type="entry name" value="Zinc_finger/UBP_domain"/>
</dbReference>
<evidence type="ECO:0000256" key="8">
    <source>
        <dbReference type="ARBA" id="ARBA00023125"/>
    </source>
</evidence>
<comment type="subcellular location">
    <subcellularLocation>
        <location evidence="1">Nucleus</location>
    </subcellularLocation>
</comment>
<keyword evidence="10" id="KW-0539">Nucleus</keyword>
<feature type="domain" description="C2H2-type" evidence="13">
    <location>
        <begin position="334"/>
        <end position="361"/>
    </location>
</feature>
<dbReference type="PANTHER" id="PTHR24403">
    <property type="entry name" value="ZINC FINGER PROTEIN"/>
    <property type="match status" value="1"/>
</dbReference>
<evidence type="ECO:0000256" key="10">
    <source>
        <dbReference type="ARBA" id="ARBA00023242"/>
    </source>
</evidence>
<feature type="compositionally biased region" description="Polar residues" evidence="12">
    <location>
        <begin position="35"/>
        <end position="87"/>
    </location>
</feature>
<feature type="compositionally biased region" description="Polar residues" evidence="12">
    <location>
        <begin position="98"/>
        <end position="116"/>
    </location>
</feature>
<evidence type="ECO:0000313" key="14">
    <source>
        <dbReference type="EMBL" id="KAF1991568.1"/>
    </source>
</evidence>
<sequence length="429" mass="45641">MPSGQDQLGATSSFAARRPNASSLPNFELPPPQLHHSQQKYQQYVGSQPTPVPSSLSSVGNLLTPPSNNSEGISPVPSTTSATSQGVPYTPTGYAWSPHSQSGGAPYGFQQSNTPQFRGGLFSPGHMVRGNPSPQHPDSQHHQHQYENLPPFPGSGPMSAPPTLRTMSSNDHQHMASTPVSSAPPHPSPVYSQDQFQRPPPTPGYYGSQPSSTPQHPSFPYSGGPSPTQQSPPLSSGGQHPRMSPANSGPGQVPPMHAPSMQSPHNFQRPFGQYPLPGPVLSNINNPNGQPLIVGGMPHGMIPNFNSGHAANLQNMYHGPPHSTQQQPPNDRPFKCDQCPQSFNRNHDLKRHKRIHLAVKPFPCGHCDKSFSRKDALKRHILVKGCGKLAAAAAAAAEAEKVESGSGGAPDQKVALSTESGDSKPVPVR</sequence>
<dbReference type="Pfam" id="PF00096">
    <property type="entry name" value="zf-C2H2"/>
    <property type="match status" value="2"/>
</dbReference>
<evidence type="ECO:0000256" key="6">
    <source>
        <dbReference type="ARBA" id="ARBA00022833"/>
    </source>
</evidence>
<dbReference type="OrthoDB" id="8922241at2759"/>
<keyword evidence="3" id="KW-0479">Metal-binding</keyword>
<evidence type="ECO:0000256" key="2">
    <source>
        <dbReference type="ARBA" id="ARBA00006991"/>
    </source>
</evidence>
<reference evidence="14" key="1">
    <citation type="journal article" date="2020" name="Stud. Mycol.">
        <title>101 Dothideomycetes genomes: a test case for predicting lifestyles and emergence of pathogens.</title>
        <authorList>
            <person name="Haridas S."/>
            <person name="Albert R."/>
            <person name="Binder M."/>
            <person name="Bloem J."/>
            <person name="Labutti K."/>
            <person name="Salamov A."/>
            <person name="Andreopoulos B."/>
            <person name="Baker S."/>
            <person name="Barry K."/>
            <person name="Bills G."/>
            <person name="Bluhm B."/>
            <person name="Cannon C."/>
            <person name="Castanera R."/>
            <person name="Culley D."/>
            <person name="Daum C."/>
            <person name="Ezra D."/>
            <person name="Gonzalez J."/>
            <person name="Henrissat B."/>
            <person name="Kuo A."/>
            <person name="Liang C."/>
            <person name="Lipzen A."/>
            <person name="Lutzoni F."/>
            <person name="Magnuson J."/>
            <person name="Mondo S."/>
            <person name="Nolan M."/>
            <person name="Ohm R."/>
            <person name="Pangilinan J."/>
            <person name="Park H.-J."/>
            <person name="Ramirez L."/>
            <person name="Alfaro M."/>
            <person name="Sun H."/>
            <person name="Tritt A."/>
            <person name="Yoshinaga Y."/>
            <person name="Zwiers L.-H."/>
            <person name="Turgeon B."/>
            <person name="Goodwin S."/>
            <person name="Spatafora J."/>
            <person name="Crous P."/>
            <person name="Grigoriev I."/>
        </authorList>
    </citation>
    <scope>NUCLEOTIDE SEQUENCE</scope>
    <source>
        <strain evidence="14">CBS 113979</strain>
    </source>
</reference>
<dbReference type="InterPro" id="IPR036236">
    <property type="entry name" value="Znf_C2H2_sf"/>
</dbReference>
<keyword evidence="7" id="KW-0805">Transcription regulation</keyword>
<dbReference type="Proteomes" id="UP000800041">
    <property type="component" value="Unassembled WGS sequence"/>
</dbReference>
<feature type="region of interest" description="Disordered" evidence="12">
    <location>
        <begin position="1"/>
        <end position="274"/>
    </location>
</feature>
<accession>A0A6G1HF56</accession>
<organism evidence="14 15">
    <name type="scientific">Aulographum hederae CBS 113979</name>
    <dbReference type="NCBI Taxonomy" id="1176131"/>
    <lineage>
        <taxon>Eukaryota</taxon>
        <taxon>Fungi</taxon>
        <taxon>Dikarya</taxon>
        <taxon>Ascomycota</taxon>
        <taxon>Pezizomycotina</taxon>
        <taxon>Dothideomycetes</taxon>
        <taxon>Pleosporomycetidae</taxon>
        <taxon>Aulographales</taxon>
        <taxon>Aulographaceae</taxon>
    </lineage>
</organism>
<evidence type="ECO:0000256" key="1">
    <source>
        <dbReference type="ARBA" id="ARBA00004123"/>
    </source>
</evidence>
<evidence type="ECO:0000256" key="4">
    <source>
        <dbReference type="ARBA" id="ARBA00022737"/>
    </source>
</evidence>
<keyword evidence="15" id="KW-1185">Reference proteome</keyword>
<dbReference type="FunFam" id="3.30.160.60:FF:001156">
    <property type="entry name" value="Zinc finger protein 407"/>
    <property type="match status" value="1"/>
</dbReference>
<evidence type="ECO:0000259" key="13">
    <source>
        <dbReference type="PROSITE" id="PS50157"/>
    </source>
</evidence>
<keyword evidence="8" id="KW-0238">DNA-binding</keyword>
<feature type="compositionally biased region" description="Polar residues" evidence="12">
    <location>
        <begin position="1"/>
        <end position="25"/>
    </location>
</feature>
<dbReference type="GO" id="GO:0005634">
    <property type="term" value="C:nucleus"/>
    <property type="evidence" value="ECO:0007669"/>
    <property type="project" value="UniProtKB-SubCell"/>
</dbReference>
<dbReference type="PROSITE" id="PS00028">
    <property type="entry name" value="ZINC_FINGER_C2H2_1"/>
    <property type="match status" value="1"/>
</dbReference>
<evidence type="ECO:0000256" key="3">
    <source>
        <dbReference type="ARBA" id="ARBA00022723"/>
    </source>
</evidence>
<feature type="compositionally biased region" description="Polar residues" evidence="12">
    <location>
        <begin position="305"/>
        <end position="315"/>
    </location>
</feature>
<dbReference type="FunFam" id="3.30.160.60:FF:000630">
    <property type="entry name" value="Zinc finger protein 180"/>
    <property type="match status" value="1"/>
</dbReference>
<evidence type="ECO:0000256" key="9">
    <source>
        <dbReference type="ARBA" id="ARBA00023163"/>
    </source>
</evidence>
<dbReference type="GO" id="GO:0008270">
    <property type="term" value="F:zinc ion binding"/>
    <property type="evidence" value="ECO:0007669"/>
    <property type="project" value="UniProtKB-KW"/>
</dbReference>
<dbReference type="GO" id="GO:0003677">
    <property type="term" value="F:DNA binding"/>
    <property type="evidence" value="ECO:0007669"/>
    <property type="project" value="UniProtKB-KW"/>
</dbReference>
<evidence type="ECO:0000256" key="5">
    <source>
        <dbReference type="ARBA" id="ARBA00022771"/>
    </source>
</evidence>
<dbReference type="PROSITE" id="PS50157">
    <property type="entry name" value="ZINC_FINGER_C2H2_2"/>
    <property type="match status" value="2"/>
</dbReference>
<name>A0A6G1HF56_9PEZI</name>
<evidence type="ECO:0000256" key="7">
    <source>
        <dbReference type="ARBA" id="ARBA00023015"/>
    </source>
</evidence>
<dbReference type="PANTHER" id="PTHR24403:SF107">
    <property type="entry name" value="ZINC FINGER PROTEIN 521"/>
    <property type="match status" value="1"/>
</dbReference>
<keyword evidence="9" id="KW-0804">Transcription</keyword>
<comment type="similarity">
    <text evidence="2">Belongs to the krueppel C2H2-type zinc-finger protein family.</text>
</comment>
<evidence type="ECO:0000313" key="15">
    <source>
        <dbReference type="Proteomes" id="UP000800041"/>
    </source>
</evidence>
<feature type="compositionally biased region" description="Low complexity" evidence="12">
    <location>
        <begin position="220"/>
        <end position="239"/>
    </location>
</feature>
<proteinExistence type="inferred from homology"/>
<feature type="region of interest" description="Disordered" evidence="12">
    <location>
        <begin position="305"/>
        <end position="342"/>
    </location>
</feature>
<dbReference type="SUPFAM" id="SSF57667">
    <property type="entry name" value="beta-beta-alpha zinc fingers"/>
    <property type="match status" value="1"/>
</dbReference>
<keyword evidence="5 11" id="KW-0863">Zinc-finger</keyword>